<evidence type="ECO:0000313" key="2">
    <source>
        <dbReference type="EMBL" id="GAA5078532.1"/>
    </source>
</evidence>
<keyword evidence="3" id="KW-1185">Reference proteome</keyword>
<dbReference type="Proteomes" id="UP001499910">
    <property type="component" value="Unassembled WGS sequence"/>
</dbReference>
<gene>
    <name evidence="2" type="ORF">GCM10023209_29770</name>
</gene>
<sequence>MSVPPPQTGEAHGRGGRAARGRWRLAGLILLAVLPLAAALGAAGLWWRLTVSPLSLPAGLQDRIEARIDGAMAANHVEIGDMALALPEGGRAPAFEFRDVVMTDLSGAERAAFPVLRVRMAPGPLLRGQVRPRQIIVIGPGMRLSRDETGRFDVDFIGGAMDDPIPVSEAPLTDTMARLDAMFSTPTFSELQAITATDVTLEMEDTRSGPVLRMRNATATLTRDAEGVALSVSGDLSGRRDATVDMEFARRTGARETSIAMRFASLGARDLAALDPSLAWLDLMRAPISGAMTARLDDDGTLSDFGGTLAIGAGELTLGPEAPPLRFDAIDATLSYNAQRRRMEFGTLALTASQLNFVAAGHADVSEDGTSFVGQLRLSEITAAPEGFYDAPLALDGAAVDLRLTLAPDIRLEVGRAVLHDGPLRVTASGEVVSLPDGLAISVDAHVPETDVATVLSYWPATALSQPRAWVSDRVHAGRLEGVDFALRHAPGAEPRHMVQFDFSDAEWNSFRVGPPITDGAGYLQLDGRRLVIRLDEGRIMAEGRPDSVSLAGSEFVIPDTTLRPATAEMDLSLAGDLVEVMHVLDAPPLNVLRSGPMTPERIGRGQLSARTQIVTRLQRRPEGSDPLEGVDLTVTGAVATYRADTLVTGRRLAADRLDVAISDRQLVVSGRASFDGVPITGSWQREIGRGAAPGSRLDARAEVSRGGLASLGVVLPEWLIAGRGSAAVDLRLMPDAPPALTLQSDLAGISLAIPSLGWQLGRDGTGRLEVEARLGDNAEITRLDLDAAGLTLNGAVRLSTAGGFGRLVADRFSIASWLDVQGALVARSGGPPLIDITGGIVDMRNLAAVAGGGAGQGAGGAGANDQASGPISVALDRLQVADGIALTGLRADLTSVGGLQGQFRGAINGAAQVSGVLVSSAEGTSVRLQSADGGAVMRAAGIYDDAYGGDMDLILRATGEPGHYNGRLSIDGPRLRNAPAVAELLNLISVVGLLEQLGGEGISLGDVNARFRLSPERIRLREGTALGPSLGLSMDGEYDIATRQFEMQGVISPFYMVNGLFGAIFAPRREGLFGFSYQLTGARGATNVTVNPLSILTPGIFREIFRAPPPDFSDEDQGQ</sequence>
<evidence type="ECO:0000256" key="1">
    <source>
        <dbReference type="SAM" id="Phobius"/>
    </source>
</evidence>
<comment type="caution">
    <text evidence="2">The sequence shown here is derived from an EMBL/GenBank/DDBJ whole genome shotgun (WGS) entry which is preliminary data.</text>
</comment>
<keyword evidence="1" id="KW-0472">Membrane</keyword>
<reference evidence="3" key="1">
    <citation type="journal article" date="2019" name="Int. J. Syst. Evol. Microbiol.">
        <title>The Global Catalogue of Microorganisms (GCM) 10K type strain sequencing project: providing services to taxonomists for standard genome sequencing and annotation.</title>
        <authorList>
            <consortium name="The Broad Institute Genomics Platform"/>
            <consortium name="The Broad Institute Genome Sequencing Center for Infectious Disease"/>
            <person name="Wu L."/>
            <person name="Ma J."/>
        </authorList>
    </citation>
    <scope>NUCLEOTIDE SEQUENCE [LARGE SCALE GENOMIC DNA]</scope>
    <source>
        <strain evidence="3">JCM 18015</strain>
    </source>
</reference>
<proteinExistence type="predicted"/>
<name>A0ABP9LHB9_9RHOB</name>
<keyword evidence="1" id="KW-1133">Transmembrane helix</keyword>
<protein>
    <submittedName>
        <fullName evidence="2">AsmA-like C-terminal region-containing protein</fullName>
    </submittedName>
</protein>
<dbReference type="RefSeq" id="WP_259552972.1">
    <property type="nucleotide sequence ID" value="NZ_JANXIR010000008.1"/>
</dbReference>
<evidence type="ECO:0000313" key="3">
    <source>
        <dbReference type="Proteomes" id="UP001499910"/>
    </source>
</evidence>
<organism evidence="2 3">
    <name type="scientific">[Roseibacterium] beibuensis</name>
    <dbReference type="NCBI Taxonomy" id="1193142"/>
    <lineage>
        <taxon>Bacteria</taxon>
        <taxon>Pseudomonadati</taxon>
        <taxon>Pseudomonadota</taxon>
        <taxon>Alphaproteobacteria</taxon>
        <taxon>Rhodobacterales</taxon>
        <taxon>Roseobacteraceae</taxon>
        <taxon>Roseicyclus</taxon>
    </lineage>
</organism>
<accession>A0ABP9LHB9</accession>
<keyword evidence="1" id="KW-0812">Transmembrane</keyword>
<dbReference type="EMBL" id="BAABHW010000005">
    <property type="protein sequence ID" value="GAA5078532.1"/>
    <property type="molecule type" value="Genomic_DNA"/>
</dbReference>
<feature type="transmembrane region" description="Helical" evidence="1">
    <location>
        <begin position="25"/>
        <end position="47"/>
    </location>
</feature>